<evidence type="ECO:0000313" key="7">
    <source>
        <dbReference type="EMBL" id="MCY3053471.1"/>
    </source>
</evidence>
<feature type="transmembrane region" description="Helical" evidence="6">
    <location>
        <begin position="214"/>
        <end position="236"/>
    </location>
</feature>
<organism evidence="8 9">
    <name type="scientific">Aerococcus urinae</name>
    <dbReference type="NCBI Taxonomy" id="1376"/>
    <lineage>
        <taxon>Bacteria</taxon>
        <taxon>Bacillati</taxon>
        <taxon>Bacillota</taxon>
        <taxon>Bacilli</taxon>
        <taxon>Lactobacillales</taxon>
        <taxon>Aerococcaceae</taxon>
        <taxon>Aerococcus</taxon>
    </lineage>
</organism>
<feature type="transmembrane region" description="Helical" evidence="6">
    <location>
        <begin position="165"/>
        <end position="184"/>
    </location>
</feature>
<protein>
    <submittedName>
        <fullName evidence="8">Branched-chain amino acid ABC transporter permease</fullName>
    </submittedName>
</protein>
<feature type="transmembrane region" description="Helical" evidence="6">
    <location>
        <begin position="47"/>
        <end position="67"/>
    </location>
</feature>
<dbReference type="Proteomes" id="UP000594771">
    <property type="component" value="Chromosome"/>
</dbReference>
<keyword evidence="10" id="KW-1185">Reference proteome</keyword>
<reference evidence="8 9" key="1">
    <citation type="submission" date="2020-12" db="EMBL/GenBank/DDBJ databases">
        <title>FDA dAtabase for Regulatory Grade micrObial Sequences (FDA-ARGOS): Supporting development and validation of Infectious Disease Dx tests.</title>
        <authorList>
            <person name="Sproer C."/>
            <person name="Gronow S."/>
            <person name="Severitt S."/>
            <person name="Schroder I."/>
            <person name="Tallon L."/>
            <person name="Sadzewicz L."/>
            <person name="Zhao X."/>
            <person name="Boylan J."/>
            <person name="Ott S."/>
            <person name="Bowen H."/>
            <person name="Vavikolanu K."/>
            <person name="Mehta A."/>
            <person name="Aluvathingal J."/>
            <person name="Nadendla S."/>
            <person name="Lowell S."/>
            <person name="Myers T."/>
            <person name="Yan Y."/>
            <person name="Sichtig H."/>
        </authorList>
    </citation>
    <scope>NUCLEOTIDE SEQUENCE [LARGE SCALE GENOMIC DNA]</scope>
    <source>
        <strain evidence="8 9">FDAARGOS_911</strain>
    </source>
</reference>
<keyword evidence="5 6" id="KW-0472">Membrane</keyword>
<sequence>MKENKTSWFNQFFTKTTLAWIGVIVLGFVLMAASYIAGLVSAYTQNIIMNIAINIILSVGLNLVVGYAGQFSLGHAGFMAIGAYVGAIVSQEIPGQAGFLAGLLAGMVVTAVVALIVGIPTLRLRGDYLAIATLGVSEIIRITIMNLEITNGAAGISGVPRHVTWITMYVFVVITTLLVVNYIYSSPGRATIAVREDEIAAESVGIHTTTYKTLAFVIGAVTASIAGTLYASYFGVINPSQFTFQKSIDILVIVVFGGIGSISGSFVASILLGLLNTFLAPFGQVRPILYAAALILIMIFKPSGLMGEYEFQFSKLFNRKRGQSQAVAKEESEDQ</sequence>
<dbReference type="AlphaFoldDB" id="A0A109RDV1"/>
<dbReference type="GO" id="GO:0005886">
    <property type="term" value="C:plasma membrane"/>
    <property type="evidence" value="ECO:0007669"/>
    <property type="project" value="UniProtKB-SubCell"/>
</dbReference>
<dbReference type="OrthoDB" id="9789927at2"/>
<reference evidence="7" key="2">
    <citation type="submission" date="2022-09" db="EMBL/GenBank/DDBJ databases">
        <title>Aerococcus urinae taxonomy study.</title>
        <authorList>
            <person name="Christensen J."/>
            <person name="Senneby E."/>
        </authorList>
    </citation>
    <scope>NUCLEOTIDE SEQUENCE</scope>
    <source>
        <strain evidence="7">NLD-066-U95</strain>
    </source>
</reference>
<evidence type="ECO:0000256" key="2">
    <source>
        <dbReference type="ARBA" id="ARBA00022475"/>
    </source>
</evidence>
<evidence type="ECO:0000256" key="6">
    <source>
        <dbReference type="SAM" id="Phobius"/>
    </source>
</evidence>
<dbReference type="PANTHER" id="PTHR30482">
    <property type="entry name" value="HIGH-AFFINITY BRANCHED-CHAIN AMINO ACID TRANSPORT SYSTEM PERMEASE"/>
    <property type="match status" value="1"/>
</dbReference>
<dbReference type="CDD" id="cd06581">
    <property type="entry name" value="TM_PBP1_LivM_like"/>
    <property type="match status" value="1"/>
</dbReference>
<evidence type="ECO:0000313" key="8">
    <source>
        <dbReference type="EMBL" id="QPS01647.1"/>
    </source>
</evidence>
<dbReference type="InterPro" id="IPR043428">
    <property type="entry name" value="LivM-like"/>
</dbReference>
<comment type="subcellular location">
    <subcellularLocation>
        <location evidence="1">Cell membrane</location>
        <topology evidence="1">Multi-pass membrane protein</topology>
    </subcellularLocation>
</comment>
<dbReference type="RefSeq" id="WP_060777529.1">
    <property type="nucleotide sequence ID" value="NZ_CAJHLF010000001.1"/>
</dbReference>
<evidence type="ECO:0000256" key="1">
    <source>
        <dbReference type="ARBA" id="ARBA00004651"/>
    </source>
</evidence>
<feature type="transmembrane region" description="Helical" evidence="6">
    <location>
        <begin position="20"/>
        <end position="40"/>
    </location>
</feature>
<dbReference type="KEGG" id="aun:AWM73_00240"/>
<dbReference type="EMBL" id="CP065662">
    <property type="protein sequence ID" value="QPS01647.1"/>
    <property type="molecule type" value="Genomic_DNA"/>
</dbReference>
<evidence type="ECO:0000313" key="10">
    <source>
        <dbReference type="Proteomes" id="UP001069145"/>
    </source>
</evidence>
<accession>A0A109RDV1</accession>
<keyword evidence="4 6" id="KW-1133">Transmembrane helix</keyword>
<feature type="transmembrane region" description="Helical" evidence="6">
    <location>
        <begin position="97"/>
        <end position="122"/>
    </location>
</feature>
<dbReference type="PANTHER" id="PTHR30482:SF10">
    <property type="entry name" value="HIGH-AFFINITY BRANCHED-CHAIN AMINO ACID TRANSPORT PROTEIN BRAE"/>
    <property type="match status" value="1"/>
</dbReference>
<feature type="transmembrane region" description="Helical" evidence="6">
    <location>
        <begin position="73"/>
        <end position="90"/>
    </location>
</feature>
<evidence type="ECO:0000256" key="5">
    <source>
        <dbReference type="ARBA" id="ARBA00023136"/>
    </source>
</evidence>
<keyword evidence="2" id="KW-1003">Cell membrane</keyword>
<evidence type="ECO:0000256" key="3">
    <source>
        <dbReference type="ARBA" id="ARBA00022692"/>
    </source>
</evidence>
<feature type="transmembrane region" description="Helical" evidence="6">
    <location>
        <begin position="287"/>
        <end position="311"/>
    </location>
</feature>
<dbReference type="InterPro" id="IPR001851">
    <property type="entry name" value="ABC_transp_permease"/>
</dbReference>
<keyword evidence="3 6" id="KW-0812">Transmembrane</keyword>
<proteinExistence type="predicted"/>
<dbReference type="GeneID" id="35767159"/>
<dbReference type="EMBL" id="JAOTML010000005">
    <property type="protein sequence ID" value="MCY3053471.1"/>
    <property type="molecule type" value="Genomic_DNA"/>
</dbReference>
<gene>
    <name evidence="8" type="ORF">I6G68_00785</name>
    <name evidence="7" type="ORF">ODY43_05640</name>
</gene>
<evidence type="ECO:0000256" key="4">
    <source>
        <dbReference type="ARBA" id="ARBA00022989"/>
    </source>
</evidence>
<dbReference type="GO" id="GO:0015658">
    <property type="term" value="F:branched-chain amino acid transmembrane transporter activity"/>
    <property type="evidence" value="ECO:0007669"/>
    <property type="project" value="InterPro"/>
</dbReference>
<dbReference type="Proteomes" id="UP001069145">
    <property type="component" value="Unassembled WGS sequence"/>
</dbReference>
<evidence type="ECO:0000313" key="9">
    <source>
        <dbReference type="Proteomes" id="UP000594771"/>
    </source>
</evidence>
<feature type="transmembrane region" description="Helical" evidence="6">
    <location>
        <begin position="248"/>
        <end position="275"/>
    </location>
</feature>
<dbReference type="Pfam" id="PF02653">
    <property type="entry name" value="BPD_transp_2"/>
    <property type="match status" value="1"/>
</dbReference>
<name>A0A109RDV1_9LACT</name>